<dbReference type="GeneID" id="25319254"/>
<keyword evidence="1" id="KW-0732">Signal</keyword>
<dbReference type="EMBL" id="LASV01000385">
    <property type="protein sequence ID" value="KKA19076.1"/>
    <property type="molecule type" value="Genomic_DNA"/>
</dbReference>
<evidence type="ECO:0000313" key="3">
    <source>
        <dbReference type="Proteomes" id="UP000053958"/>
    </source>
</evidence>
<protein>
    <submittedName>
        <fullName evidence="2">Mating locus protein</fullName>
    </submittedName>
</protein>
<evidence type="ECO:0000313" key="2">
    <source>
        <dbReference type="EMBL" id="KKA19076.1"/>
    </source>
</evidence>
<comment type="caution">
    <text evidence="2">The sequence shown here is derived from an EMBL/GenBank/DDBJ whole genome shotgun (WGS) entry which is preliminary data.</text>
</comment>
<dbReference type="RefSeq" id="XP_013325688.1">
    <property type="nucleotide sequence ID" value="XM_013470234.1"/>
</dbReference>
<dbReference type="Proteomes" id="UP000053958">
    <property type="component" value="Unassembled WGS sequence"/>
</dbReference>
<reference evidence="2 3" key="1">
    <citation type="submission" date="2015-04" db="EMBL/GenBank/DDBJ databases">
        <authorList>
            <person name="Heijne W.H."/>
            <person name="Fedorova N.D."/>
            <person name="Nierman W.C."/>
            <person name="Vollebregt A.W."/>
            <person name="Zhao Z."/>
            <person name="Wu L."/>
            <person name="Kumar M."/>
            <person name="Stam H."/>
            <person name="van den Berg M.A."/>
            <person name="Pel H.J."/>
        </authorList>
    </citation>
    <scope>NUCLEOTIDE SEQUENCE [LARGE SCALE GENOMIC DNA]</scope>
    <source>
        <strain evidence="2 3">CBS 393.64</strain>
    </source>
</reference>
<proteinExistence type="predicted"/>
<name>A0A0F4YMJ7_RASE3</name>
<keyword evidence="3" id="KW-1185">Reference proteome</keyword>
<dbReference type="AlphaFoldDB" id="A0A0F4YMJ7"/>
<accession>A0A0F4YMJ7</accession>
<gene>
    <name evidence="2" type="ORF">T310_6977</name>
</gene>
<evidence type="ECO:0000256" key="1">
    <source>
        <dbReference type="SAM" id="SignalP"/>
    </source>
</evidence>
<dbReference type="OrthoDB" id="4397787at2759"/>
<sequence length="224" mass="26673">MEELLVCFLLIFLRVLSQDPQKEPERRMLAFYMLAIYEKHRNGFRLMAQFHAFCKRELNIPRAINTNPLANPGTLVVRCGDIIENIVHKYGVIPTIADFEGHPCELVTILPQRLDRAMPFQMRLNMHKQMLVYERLADIQLASYARRYGYHYIFRAGLREYYMTKVVVEHYNFLRNDQRGNNWRRQTQAIFYEAIDRTPGLSLEELRALIMATQCFEEDVFFLR</sequence>
<organism evidence="2 3">
    <name type="scientific">Rasamsonia emersonii (strain ATCC 16479 / CBS 393.64 / IMI 116815)</name>
    <dbReference type="NCBI Taxonomy" id="1408163"/>
    <lineage>
        <taxon>Eukaryota</taxon>
        <taxon>Fungi</taxon>
        <taxon>Dikarya</taxon>
        <taxon>Ascomycota</taxon>
        <taxon>Pezizomycotina</taxon>
        <taxon>Eurotiomycetes</taxon>
        <taxon>Eurotiomycetidae</taxon>
        <taxon>Eurotiales</taxon>
        <taxon>Trichocomaceae</taxon>
        <taxon>Rasamsonia</taxon>
    </lineage>
</organism>
<feature type="chain" id="PRO_5002481685" evidence="1">
    <location>
        <begin position="18"/>
        <end position="224"/>
    </location>
</feature>
<feature type="signal peptide" evidence="1">
    <location>
        <begin position="1"/>
        <end position="17"/>
    </location>
</feature>
<dbReference type="STRING" id="1408163.A0A0F4YMJ7"/>